<reference evidence="3" key="1">
    <citation type="submission" date="2020-10" db="EMBL/GenBank/DDBJ databases">
        <authorList>
            <person name="Gilroy R."/>
        </authorList>
    </citation>
    <scope>NUCLEOTIDE SEQUENCE</scope>
    <source>
        <strain evidence="3">ChiHcec3-11533</strain>
    </source>
</reference>
<evidence type="ECO:0000256" key="1">
    <source>
        <dbReference type="ARBA" id="ARBA00023004"/>
    </source>
</evidence>
<evidence type="ECO:0000313" key="4">
    <source>
        <dbReference type="Proteomes" id="UP000824072"/>
    </source>
</evidence>
<keyword evidence="1" id="KW-0408">Iron</keyword>
<dbReference type="InterPro" id="IPR007167">
    <property type="entry name" value="Fe-transptr_FeoA-like"/>
</dbReference>
<sequence length="82" mass="8997">MNRTLNALRPGESAFVEAVSQEGERNMMARLMDIGLTGGARVACLFAAPSGEPRAYWIRGAVIALRRKDAEKVYLREEGETA</sequence>
<dbReference type="SMART" id="SM00899">
    <property type="entry name" value="FeoA"/>
    <property type="match status" value="1"/>
</dbReference>
<dbReference type="SUPFAM" id="SSF50037">
    <property type="entry name" value="C-terminal domain of transcriptional repressors"/>
    <property type="match status" value="1"/>
</dbReference>
<feature type="domain" description="Ferrous iron transporter FeoA-like" evidence="2">
    <location>
        <begin position="3"/>
        <end position="77"/>
    </location>
</feature>
<organism evidence="3 4">
    <name type="scientific">Candidatus Pullichristensenella excrementigallinarum</name>
    <dbReference type="NCBI Taxonomy" id="2840907"/>
    <lineage>
        <taxon>Bacteria</taxon>
        <taxon>Bacillati</taxon>
        <taxon>Bacillota</taxon>
        <taxon>Clostridia</taxon>
        <taxon>Candidatus Pullichristensenella</taxon>
    </lineage>
</organism>
<gene>
    <name evidence="3" type="ORF">IAB02_06730</name>
</gene>
<dbReference type="Gene3D" id="2.30.30.90">
    <property type="match status" value="1"/>
</dbReference>
<evidence type="ECO:0000313" key="3">
    <source>
        <dbReference type="EMBL" id="HIU34241.1"/>
    </source>
</evidence>
<proteinExistence type="predicted"/>
<dbReference type="Pfam" id="PF04023">
    <property type="entry name" value="FeoA"/>
    <property type="match status" value="1"/>
</dbReference>
<dbReference type="GO" id="GO:0046914">
    <property type="term" value="F:transition metal ion binding"/>
    <property type="evidence" value="ECO:0007669"/>
    <property type="project" value="InterPro"/>
</dbReference>
<evidence type="ECO:0000259" key="2">
    <source>
        <dbReference type="SMART" id="SM00899"/>
    </source>
</evidence>
<dbReference type="InterPro" id="IPR008988">
    <property type="entry name" value="Transcriptional_repressor_C"/>
</dbReference>
<protein>
    <submittedName>
        <fullName evidence="3">Ferrous iron transport protein A</fullName>
    </submittedName>
</protein>
<reference evidence="3" key="2">
    <citation type="journal article" date="2021" name="PeerJ">
        <title>Extensive microbial diversity within the chicken gut microbiome revealed by metagenomics and culture.</title>
        <authorList>
            <person name="Gilroy R."/>
            <person name="Ravi A."/>
            <person name="Getino M."/>
            <person name="Pursley I."/>
            <person name="Horton D.L."/>
            <person name="Alikhan N.F."/>
            <person name="Baker D."/>
            <person name="Gharbi K."/>
            <person name="Hall N."/>
            <person name="Watson M."/>
            <person name="Adriaenssens E.M."/>
            <person name="Foster-Nyarko E."/>
            <person name="Jarju S."/>
            <person name="Secka A."/>
            <person name="Antonio M."/>
            <person name="Oren A."/>
            <person name="Chaudhuri R.R."/>
            <person name="La Ragione R."/>
            <person name="Hildebrand F."/>
            <person name="Pallen M.J."/>
        </authorList>
    </citation>
    <scope>NUCLEOTIDE SEQUENCE</scope>
    <source>
        <strain evidence="3">ChiHcec3-11533</strain>
    </source>
</reference>
<accession>A0A9D1LCY8</accession>
<dbReference type="InterPro" id="IPR038157">
    <property type="entry name" value="FeoA_core_dom"/>
</dbReference>
<comment type="caution">
    <text evidence="3">The sequence shown here is derived from an EMBL/GenBank/DDBJ whole genome shotgun (WGS) entry which is preliminary data.</text>
</comment>
<dbReference type="Proteomes" id="UP000824072">
    <property type="component" value="Unassembled WGS sequence"/>
</dbReference>
<dbReference type="EMBL" id="DVMU01000151">
    <property type="protein sequence ID" value="HIU34241.1"/>
    <property type="molecule type" value="Genomic_DNA"/>
</dbReference>
<dbReference type="AlphaFoldDB" id="A0A9D1LCY8"/>
<name>A0A9D1LCY8_9FIRM</name>